<gene>
    <name evidence="2" type="ORF">A2W18_09575</name>
</gene>
<name>A0A1F6VDS0_9PROT</name>
<dbReference type="PANTHER" id="PTHR35006">
    <property type="entry name" value="GLYOXALASE FAMILY PROTEIN (AFU_ORTHOLOGUE AFUA_5G14830)"/>
    <property type="match status" value="1"/>
</dbReference>
<evidence type="ECO:0000313" key="2">
    <source>
        <dbReference type="EMBL" id="OGI67696.1"/>
    </source>
</evidence>
<dbReference type="InterPro" id="IPR037523">
    <property type="entry name" value="VOC_core"/>
</dbReference>
<dbReference type="InterPro" id="IPR029068">
    <property type="entry name" value="Glyas_Bleomycin-R_OHBP_Dase"/>
</dbReference>
<dbReference type="Pfam" id="PF00903">
    <property type="entry name" value="Glyoxalase"/>
    <property type="match status" value="1"/>
</dbReference>
<dbReference type="SUPFAM" id="SSF54593">
    <property type="entry name" value="Glyoxalase/Bleomycin resistance protein/Dihydroxybiphenyl dioxygenase"/>
    <property type="match status" value="1"/>
</dbReference>
<evidence type="ECO:0000259" key="1">
    <source>
        <dbReference type="PROSITE" id="PS51819"/>
    </source>
</evidence>
<dbReference type="AlphaFoldDB" id="A0A1F6VDS0"/>
<dbReference type="Proteomes" id="UP000179076">
    <property type="component" value="Unassembled WGS sequence"/>
</dbReference>
<dbReference type="InterPro" id="IPR004360">
    <property type="entry name" value="Glyas_Fos-R_dOase_dom"/>
</dbReference>
<dbReference type="PANTHER" id="PTHR35006:SF4">
    <property type="entry name" value="BLR7706 PROTEIN"/>
    <property type="match status" value="1"/>
</dbReference>
<accession>A0A1F6VDS0</accession>
<dbReference type="Gene3D" id="3.10.180.10">
    <property type="entry name" value="2,3-Dihydroxybiphenyl 1,2-Dioxygenase, domain 1"/>
    <property type="match status" value="1"/>
</dbReference>
<reference evidence="2 3" key="1">
    <citation type="journal article" date="2016" name="Nat. Commun.">
        <title>Thousands of microbial genomes shed light on interconnected biogeochemical processes in an aquifer system.</title>
        <authorList>
            <person name="Anantharaman K."/>
            <person name="Brown C.T."/>
            <person name="Hug L.A."/>
            <person name="Sharon I."/>
            <person name="Castelle C.J."/>
            <person name="Probst A.J."/>
            <person name="Thomas B.C."/>
            <person name="Singh A."/>
            <person name="Wilkins M.J."/>
            <person name="Karaoz U."/>
            <person name="Brodie E.L."/>
            <person name="Williams K.H."/>
            <person name="Hubbard S.S."/>
            <person name="Banfield J.F."/>
        </authorList>
    </citation>
    <scope>NUCLEOTIDE SEQUENCE [LARGE SCALE GENOMIC DNA]</scope>
</reference>
<evidence type="ECO:0000313" key="3">
    <source>
        <dbReference type="Proteomes" id="UP000179076"/>
    </source>
</evidence>
<protein>
    <recommendedName>
        <fullName evidence="1">VOC domain-containing protein</fullName>
    </recommendedName>
</protein>
<dbReference type="EMBL" id="MFSP01000049">
    <property type="protein sequence ID" value="OGI67696.1"/>
    <property type="molecule type" value="Genomic_DNA"/>
</dbReference>
<dbReference type="PROSITE" id="PS51819">
    <property type="entry name" value="VOC"/>
    <property type="match status" value="1"/>
</dbReference>
<feature type="domain" description="VOC" evidence="1">
    <location>
        <begin position="7"/>
        <end position="133"/>
    </location>
</feature>
<comment type="caution">
    <text evidence="2">The sequence shown here is derived from an EMBL/GenBank/DDBJ whole genome shotgun (WGS) entry which is preliminary data.</text>
</comment>
<organism evidence="2 3">
    <name type="scientific">Candidatus Muproteobacteria bacterium RBG_16_60_9</name>
    <dbReference type="NCBI Taxonomy" id="1817755"/>
    <lineage>
        <taxon>Bacteria</taxon>
        <taxon>Pseudomonadati</taxon>
        <taxon>Pseudomonadota</taxon>
        <taxon>Candidatus Muproteobacteria</taxon>
    </lineage>
</organism>
<sequence>MAIEVTAVDHIYVAVSDIDRSERFYDAVMKLLGFRKGTKAINNERHLHYFNRVTQYTIRPARAGAPAHDPYSPGLHHLCFRVPAPADVDAAARALRELGVAASAPKLYPEYADDYYATFFTDPDGIRLEVVALRRMRTLVRDRWHELTEFENPLQKAGLV</sequence>
<proteinExistence type="predicted"/>